<accession>A0AB39ABG0</accession>
<reference evidence="1" key="1">
    <citation type="journal article" date="2024" name="Virus Res.">
        <title>A novel genus of Pectobacterium bacteriophages display broad host range by targeting several species of Danish soft rot isolates.</title>
        <authorList>
            <person name="Pedersen J.S."/>
            <person name="Carstens A.B."/>
            <person name="Rothgard M.M."/>
            <person name="Roy C."/>
            <person name="Viry A."/>
            <person name="Papudeshi B."/>
            <person name="Kot W."/>
            <person name="Hille F."/>
            <person name="Franz C.M.A.P."/>
            <person name="Edwards R."/>
            <person name="Hansen L.H."/>
        </authorList>
    </citation>
    <scope>NUCLEOTIDE SEQUENCE</scope>
</reference>
<evidence type="ECO:0000313" key="1">
    <source>
        <dbReference type="EMBL" id="XDF89538.1"/>
    </source>
</evidence>
<dbReference type="EMBL" id="PQ008971">
    <property type="protein sequence ID" value="XDF89538.1"/>
    <property type="molecule type" value="Genomic_DNA"/>
</dbReference>
<gene>
    <name evidence="1" type="ORF">CVQSGQUC_CDS0033</name>
</gene>
<proteinExistence type="predicted"/>
<reference evidence="1" key="2">
    <citation type="submission" date="2024-07" db="EMBL/GenBank/DDBJ databases">
        <authorList>
            <person name="Pedersen J.S."/>
            <person name="Mulbjerg M.R."/>
            <person name="Carstens A.B."/>
            <person name="Hansen L.H."/>
        </authorList>
    </citation>
    <scope>NUCLEOTIDE SEQUENCE</scope>
</reference>
<organism evidence="1">
    <name type="scientific">Pectobacterium phage Amona</name>
    <dbReference type="NCBI Taxonomy" id="3158137"/>
    <lineage>
        <taxon>Viruses</taxon>
        <taxon>Duplodnaviria</taxon>
        <taxon>Heunggongvirae</taxon>
        <taxon>Uroviricota</taxon>
        <taxon>Caudoviricetes</taxon>
    </lineage>
</organism>
<sequence>MEHTKIHVYYNGLHGGNMSFGIQIYKNGRLAMTPEFYPYSLCKRVILSSTGTHVIETGIPSSKNVICFFKGSQSFPSVCTIQSDKTGSTIKVNVWIPINGRPPITIYIFSNYPVNVPEWGAFVYNNNELVWHSNALPLKCAKLPPGLGWQSGNLPEAKRIAITFGYCGMQTSDVANPGYWTGIYMWGVAGTATTKAEQVEYTITVTTQPYNFSVADSPLYIETDIYDQYYQQSLGV</sequence>
<protein>
    <submittedName>
        <fullName evidence="1">Membrane-associated protein</fullName>
    </submittedName>
</protein>
<name>A0AB39ABG0_9CAUD</name>